<evidence type="ECO:0000313" key="2">
    <source>
        <dbReference type="Proteomes" id="UP000000939"/>
    </source>
</evidence>
<dbReference type="EMBL" id="CP001999">
    <property type="protein sequence ID" value="ADG91788.1"/>
    <property type="molecule type" value="Genomic_DNA"/>
</dbReference>
<dbReference type="HOGENOM" id="CLU_3339292_0_0_7"/>
<protein>
    <submittedName>
        <fullName evidence="1">Uncharacterized protein</fullName>
    </submittedName>
</protein>
<name>D5V455_ARCNC</name>
<dbReference type="Proteomes" id="UP000000939">
    <property type="component" value="Chromosome"/>
</dbReference>
<sequence>MSQFLELLLNIILKHSDIMHSFINDPQQRIYTVPRLE</sequence>
<accession>D5V455</accession>
<keyword evidence="2" id="KW-1185">Reference proteome</keyword>
<organism evidence="1 2">
    <name type="scientific">Arcobacter nitrofigilis (strain ATCC 33309 / DSM 7299 / CCUG 15893 / LMG 7604 / NCTC 12251 / CI)</name>
    <name type="common">Campylobacter nitrofigilis</name>
    <dbReference type="NCBI Taxonomy" id="572480"/>
    <lineage>
        <taxon>Bacteria</taxon>
        <taxon>Pseudomonadati</taxon>
        <taxon>Campylobacterota</taxon>
        <taxon>Epsilonproteobacteria</taxon>
        <taxon>Campylobacterales</taxon>
        <taxon>Arcobacteraceae</taxon>
        <taxon>Arcobacter</taxon>
    </lineage>
</organism>
<reference evidence="1 2" key="1">
    <citation type="journal article" date="2010" name="Stand. Genomic Sci.">
        <title>Complete genome sequence of Arcobacter nitrofigilis type strain (CI).</title>
        <authorList>
            <person name="Pati A."/>
            <person name="Gronow S."/>
            <person name="Lapidus A."/>
            <person name="Copeland A."/>
            <person name="Glavina Del Rio T."/>
            <person name="Nolan M."/>
            <person name="Lucas S."/>
            <person name="Tice H."/>
            <person name="Cheng J.F."/>
            <person name="Han C."/>
            <person name="Chertkov O."/>
            <person name="Bruce D."/>
            <person name="Tapia R."/>
            <person name="Goodwin L."/>
            <person name="Pitluck S."/>
            <person name="Liolios K."/>
            <person name="Ivanova N."/>
            <person name="Mavromatis K."/>
            <person name="Chen A."/>
            <person name="Palaniappan K."/>
            <person name="Land M."/>
            <person name="Hauser L."/>
            <person name="Chang Y.J."/>
            <person name="Jeffries C.D."/>
            <person name="Detter J.C."/>
            <person name="Rohde M."/>
            <person name="Goker M."/>
            <person name="Bristow J."/>
            <person name="Eisen J.A."/>
            <person name="Markowitz V."/>
            <person name="Hugenholtz P."/>
            <person name="Klenk H.P."/>
            <person name="Kyrpides N.C."/>
        </authorList>
    </citation>
    <scope>NUCLEOTIDE SEQUENCE [LARGE SCALE GENOMIC DNA]</scope>
    <source>
        <strain evidence="2">ATCC 33309 / DSM 7299 / CCUG 15893 / LMG 7604 / NCTC 12251 / CI</strain>
    </source>
</reference>
<proteinExistence type="predicted"/>
<dbReference type="KEGG" id="ant:Arnit_0121"/>
<dbReference type="AlphaFoldDB" id="D5V455"/>
<gene>
    <name evidence="1" type="ordered locus">Arnit_0121</name>
</gene>
<dbReference type="STRING" id="572480.Arnit_0121"/>
<evidence type="ECO:0000313" key="1">
    <source>
        <dbReference type="EMBL" id="ADG91788.1"/>
    </source>
</evidence>